<feature type="transmembrane region" description="Helical" evidence="7">
    <location>
        <begin position="252"/>
        <end position="271"/>
    </location>
</feature>
<dbReference type="EMBL" id="JAPDFR010000001">
    <property type="protein sequence ID" value="KAK0392656.1"/>
    <property type="molecule type" value="Genomic_DNA"/>
</dbReference>
<feature type="transmembrane region" description="Helical" evidence="7">
    <location>
        <begin position="546"/>
        <end position="565"/>
    </location>
</feature>
<evidence type="ECO:0000256" key="1">
    <source>
        <dbReference type="ARBA" id="ARBA00004141"/>
    </source>
</evidence>
<feature type="transmembrane region" description="Helical" evidence="7">
    <location>
        <begin position="94"/>
        <end position="121"/>
    </location>
</feature>
<accession>A0AA39LCF1</accession>
<dbReference type="InterPro" id="IPR036259">
    <property type="entry name" value="MFS_trans_sf"/>
</dbReference>
<dbReference type="Gene3D" id="1.20.1720.10">
    <property type="entry name" value="Multidrug resistance protein D"/>
    <property type="match status" value="1"/>
</dbReference>
<dbReference type="Pfam" id="PF07690">
    <property type="entry name" value="MFS_1"/>
    <property type="match status" value="1"/>
</dbReference>
<feature type="region of interest" description="Disordered" evidence="6">
    <location>
        <begin position="574"/>
        <end position="599"/>
    </location>
</feature>
<evidence type="ECO:0000256" key="5">
    <source>
        <dbReference type="ARBA" id="ARBA00023136"/>
    </source>
</evidence>
<keyword evidence="5 7" id="KW-0472">Membrane</keyword>
<evidence type="ECO:0000256" key="7">
    <source>
        <dbReference type="SAM" id="Phobius"/>
    </source>
</evidence>
<keyword evidence="10" id="KW-1185">Reference proteome</keyword>
<feature type="compositionally biased region" description="Polar residues" evidence="6">
    <location>
        <begin position="63"/>
        <end position="76"/>
    </location>
</feature>
<feature type="transmembrane region" description="Helical" evidence="7">
    <location>
        <begin position="504"/>
        <end position="526"/>
    </location>
</feature>
<dbReference type="PANTHER" id="PTHR42718">
    <property type="entry name" value="MAJOR FACILITATOR SUPERFAMILY MULTIDRUG TRANSPORTER MFSC"/>
    <property type="match status" value="1"/>
</dbReference>
<evidence type="ECO:0000313" key="10">
    <source>
        <dbReference type="Proteomes" id="UP001175261"/>
    </source>
</evidence>
<evidence type="ECO:0000256" key="4">
    <source>
        <dbReference type="ARBA" id="ARBA00022989"/>
    </source>
</evidence>
<keyword evidence="2" id="KW-0813">Transport</keyword>
<name>A0AA39LCF1_SARSR</name>
<feature type="compositionally biased region" description="Basic and acidic residues" evidence="6">
    <location>
        <begin position="26"/>
        <end position="36"/>
    </location>
</feature>
<dbReference type="PROSITE" id="PS50850">
    <property type="entry name" value="MFS"/>
    <property type="match status" value="1"/>
</dbReference>
<feature type="transmembrane region" description="Helical" evidence="7">
    <location>
        <begin position="320"/>
        <end position="341"/>
    </location>
</feature>
<proteinExistence type="predicted"/>
<keyword evidence="3 7" id="KW-0812">Transmembrane</keyword>
<reference evidence="9" key="1">
    <citation type="submission" date="2022-10" db="EMBL/GenBank/DDBJ databases">
        <title>Determination and structural analysis of whole genome sequence of Sarocladium strictum F4-1.</title>
        <authorList>
            <person name="Hu L."/>
            <person name="Jiang Y."/>
        </authorList>
    </citation>
    <scope>NUCLEOTIDE SEQUENCE</scope>
    <source>
        <strain evidence="9">F4-1</strain>
    </source>
</reference>
<feature type="region of interest" description="Disordered" evidence="6">
    <location>
        <begin position="1"/>
        <end position="76"/>
    </location>
</feature>
<feature type="transmembrane region" description="Helical" evidence="7">
    <location>
        <begin position="133"/>
        <end position="151"/>
    </location>
</feature>
<dbReference type="Proteomes" id="UP001175261">
    <property type="component" value="Unassembled WGS sequence"/>
</dbReference>
<gene>
    <name evidence="9" type="ORF">NLU13_2151</name>
</gene>
<dbReference type="AlphaFoldDB" id="A0AA39LCF1"/>
<feature type="transmembrane region" description="Helical" evidence="7">
    <location>
        <begin position="427"/>
        <end position="447"/>
    </location>
</feature>
<feature type="transmembrane region" description="Helical" evidence="7">
    <location>
        <begin position="163"/>
        <end position="181"/>
    </location>
</feature>
<dbReference type="GO" id="GO:0016020">
    <property type="term" value="C:membrane"/>
    <property type="evidence" value="ECO:0007669"/>
    <property type="project" value="UniProtKB-SubCell"/>
</dbReference>
<dbReference type="InterPro" id="IPR020846">
    <property type="entry name" value="MFS_dom"/>
</dbReference>
<evidence type="ECO:0000259" key="8">
    <source>
        <dbReference type="PROSITE" id="PS50850"/>
    </source>
</evidence>
<feature type="compositionally biased region" description="Polar residues" evidence="6">
    <location>
        <begin position="15"/>
        <end position="24"/>
    </location>
</feature>
<comment type="caution">
    <text evidence="9">The sequence shown here is derived from an EMBL/GenBank/DDBJ whole genome shotgun (WGS) entry which is preliminary data.</text>
</comment>
<evidence type="ECO:0000256" key="6">
    <source>
        <dbReference type="SAM" id="MobiDB-lite"/>
    </source>
</evidence>
<feature type="transmembrane region" description="Helical" evidence="7">
    <location>
        <begin position="362"/>
        <end position="387"/>
    </location>
</feature>
<feature type="transmembrane region" description="Helical" evidence="7">
    <location>
        <begin position="225"/>
        <end position="246"/>
    </location>
</feature>
<feature type="domain" description="Major facilitator superfamily (MFS) profile" evidence="8">
    <location>
        <begin position="97"/>
        <end position="569"/>
    </location>
</feature>
<evidence type="ECO:0000256" key="2">
    <source>
        <dbReference type="ARBA" id="ARBA00022448"/>
    </source>
</evidence>
<comment type="subcellular location">
    <subcellularLocation>
        <location evidence="1">Membrane</location>
        <topology evidence="1">Multi-pass membrane protein</topology>
    </subcellularLocation>
</comment>
<keyword evidence="4 7" id="KW-1133">Transmembrane helix</keyword>
<protein>
    <recommendedName>
        <fullName evidence="8">Major facilitator superfamily (MFS) profile domain-containing protein</fullName>
    </recommendedName>
</protein>
<dbReference type="PANTHER" id="PTHR42718:SF9">
    <property type="entry name" value="MAJOR FACILITATOR SUPERFAMILY MULTIDRUG TRANSPORTER MFSC"/>
    <property type="match status" value="1"/>
</dbReference>
<organism evidence="9 10">
    <name type="scientific">Sarocladium strictum</name>
    <name type="common">Black bundle disease fungus</name>
    <name type="synonym">Acremonium strictum</name>
    <dbReference type="NCBI Taxonomy" id="5046"/>
    <lineage>
        <taxon>Eukaryota</taxon>
        <taxon>Fungi</taxon>
        <taxon>Dikarya</taxon>
        <taxon>Ascomycota</taxon>
        <taxon>Pezizomycotina</taxon>
        <taxon>Sordariomycetes</taxon>
        <taxon>Hypocreomycetidae</taxon>
        <taxon>Hypocreales</taxon>
        <taxon>Sarocladiaceae</taxon>
        <taxon>Sarocladium</taxon>
    </lineage>
</organism>
<dbReference type="SUPFAM" id="SSF103473">
    <property type="entry name" value="MFS general substrate transporter"/>
    <property type="match status" value="1"/>
</dbReference>
<feature type="compositionally biased region" description="Basic and acidic residues" evidence="6">
    <location>
        <begin position="1"/>
        <end position="14"/>
    </location>
</feature>
<dbReference type="CDD" id="cd17476">
    <property type="entry name" value="MFS_Amf1_MDR_like"/>
    <property type="match status" value="1"/>
</dbReference>
<dbReference type="GO" id="GO:0022857">
    <property type="term" value="F:transmembrane transporter activity"/>
    <property type="evidence" value="ECO:0007669"/>
    <property type="project" value="InterPro"/>
</dbReference>
<feature type="transmembrane region" description="Helical" evidence="7">
    <location>
        <begin position="399"/>
        <end position="420"/>
    </location>
</feature>
<dbReference type="Gene3D" id="1.20.1250.20">
    <property type="entry name" value="MFS general substrate transporter like domains"/>
    <property type="match status" value="1"/>
</dbReference>
<sequence>MNNDAHVDNAEKDSISSPKNTQICSKEMRNGSRDPKPMAGKTTTASAPVDSEKQISAFERGETTSIPTGETTAASISEVSEDEQQKLPMSKARCIALVLTLTGAAFLNIVSNQSVIIILPTIGRDLSVPESRLQWIVSSYALTFGCFLLVWGRIADIYGKRLIFIWGSVWVTAVTAANPFLPNEIAFDLFRGLHGLGSAATVPTAIGIIATTFPPGKAKNYAFSCYSAGAPLGGAFGNIVSGLIASQTSWKWVFGVTAILSGIITVAAIFLIPRPPAPTGPVVGEKQTVDWIGAALVTVGLVLLLFSLTEGNVVGWKTPWVSVLLVVSLLIVAAFAFWQHHLEKRTTRRPLLKLSLFKNPRFSIGLVIFFIFFAAFNNFMVFATYYYQQFQGLSPLDTSLRFIPVGLSGLCVAFVVSQLLHRVPAVILLGIGHLCMLTTVVLFASPIPPSTSYFAWGLPAMILSVVGSDSAWPCLMLSTSKELPGEDQAMGGALINAMGQLGRAIGLAIATSVQTATMASALGIPIEDVERLEHGNPVTLKGIRAASYLNVGFVITSLVLVVLTFRNMDIIGKTAPQPPSERLAETRSVGEEPEAREKK</sequence>
<evidence type="ECO:0000313" key="9">
    <source>
        <dbReference type="EMBL" id="KAK0392656.1"/>
    </source>
</evidence>
<feature type="transmembrane region" description="Helical" evidence="7">
    <location>
        <begin position="291"/>
        <end position="308"/>
    </location>
</feature>
<evidence type="ECO:0000256" key="3">
    <source>
        <dbReference type="ARBA" id="ARBA00022692"/>
    </source>
</evidence>
<dbReference type="InterPro" id="IPR011701">
    <property type="entry name" value="MFS"/>
</dbReference>
<feature type="compositionally biased region" description="Basic and acidic residues" evidence="6">
    <location>
        <begin position="582"/>
        <end position="599"/>
    </location>
</feature>